<comment type="caution">
    <text evidence="1">The sequence shown here is derived from an EMBL/GenBank/DDBJ whole genome shotgun (WGS) entry which is preliminary data.</text>
</comment>
<reference evidence="1 2" key="1">
    <citation type="journal article" date="2011" name="J. Bacteriol.">
        <title>Draft genome sequence of the polycyclic aromatic hydrocarbon-degrading, genetically engineered bioluminescent bioreporter Pseudomonas fluorescens HK44.</title>
        <authorList>
            <person name="Chauhan A."/>
            <person name="Layton A.C."/>
            <person name="Williams D.E."/>
            <person name="Smartt A.E."/>
            <person name="Ripp S."/>
            <person name="Karpinets T.V."/>
            <person name="Brown S.D."/>
            <person name="Sayler G.S."/>
        </authorList>
    </citation>
    <scope>NUCLEOTIDE SEQUENCE [LARGE SCALE GENOMIC DNA]</scope>
    <source>
        <strain evidence="1 2">HK44</strain>
    </source>
</reference>
<dbReference type="RefSeq" id="WP_019690221.1">
    <property type="nucleotide sequence ID" value="NZ_AFOY02000015.1"/>
</dbReference>
<keyword evidence="1" id="KW-0808">Transferase</keyword>
<dbReference type="PANTHER" id="PTHR43068">
    <property type="entry name" value="SLR1854 PROTEIN"/>
    <property type="match status" value="1"/>
</dbReference>
<evidence type="ECO:0000313" key="1">
    <source>
        <dbReference type="EMBL" id="EXF93516.1"/>
    </source>
</evidence>
<dbReference type="OrthoDB" id="9792284at2"/>
<sequence>MLLFLLPQADYDPTESSVPWQALHDAGIAVRFATPKGLPAYADARLVDIGFGPLNSLLMTRKEDLQCYAAMAADEGFKSPMPYAEVDPEQFEGLVIPGGHAKGMRSLLESKDARRIVQHFFDAQKPVAAVCHGVLLLARTLDSDNVLSVLHGRKVTALLANTMELPAWWITAPWLGRYYRTYSQTVQAEVTAALASVHDFLPGPRFAQRDSTENPQSGFIVRDGNLLTARWPGDCHRFAAELVSMVHQARGAQAPRRADWKVGMH</sequence>
<dbReference type="GO" id="GO:0016740">
    <property type="term" value="F:transferase activity"/>
    <property type="evidence" value="ECO:0007669"/>
    <property type="project" value="UniProtKB-KW"/>
</dbReference>
<dbReference type="Proteomes" id="UP000022611">
    <property type="component" value="Unassembled WGS sequence"/>
</dbReference>
<dbReference type="PATRIC" id="fig|1042209.11.peg.3883"/>
<dbReference type="AlphaFoldDB" id="A0A010RLS4"/>
<dbReference type="Gene3D" id="3.40.50.880">
    <property type="match status" value="1"/>
</dbReference>
<gene>
    <name evidence="1" type="ORF">HK44_007510</name>
</gene>
<accession>A0A010RLS4</accession>
<dbReference type="InterPro" id="IPR032633">
    <property type="entry name" value="ThiJ-like"/>
</dbReference>
<name>A0A010RLS4_PSEFL</name>
<dbReference type="EMBL" id="AFOY02000015">
    <property type="protein sequence ID" value="EXF93516.1"/>
    <property type="molecule type" value="Genomic_DNA"/>
</dbReference>
<dbReference type="SUPFAM" id="SSF52317">
    <property type="entry name" value="Class I glutamine amidotransferase-like"/>
    <property type="match status" value="1"/>
</dbReference>
<protein>
    <submittedName>
        <fullName evidence="1">Glutamine amidotransferase</fullName>
    </submittedName>
</protein>
<organism evidence="1 2">
    <name type="scientific">Pseudomonas fluorescens HK44</name>
    <dbReference type="NCBI Taxonomy" id="1042209"/>
    <lineage>
        <taxon>Bacteria</taxon>
        <taxon>Pseudomonadati</taxon>
        <taxon>Pseudomonadota</taxon>
        <taxon>Gammaproteobacteria</taxon>
        <taxon>Pseudomonadales</taxon>
        <taxon>Pseudomonadaceae</taxon>
        <taxon>Pseudomonas</taxon>
    </lineage>
</organism>
<dbReference type="eggNOG" id="COG0693">
    <property type="taxonomic scope" value="Bacteria"/>
</dbReference>
<dbReference type="HOGENOM" id="CLU_072623_0_0_6"/>
<keyword evidence="1" id="KW-0315">Glutamine amidotransferase</keyword>
<proteinExistence type="predicted"/>
<dbReference type="Pfam" id="PF17124">
    <property type="entry name" value="ThiJ_like"/>
    <property type="match status" value="1"/>
</dbReference>
<evidence type="ECO:0000313" key="2">
    <source>
        <dbReference type="Proteomes" id="UP000022611"/>
    </source>
</evidence>
<dbReference type="InterPro" id="IPR029062">
    <property type="entry name" value="Class_I_gatase-like"/>
</dbReference>
<dbReference type="PANTHER" id="PTHR43068:SF1">
    <property type="entry name" value="SLR1854 PROTEIN"/>
    <property type="match status" value="1"/>
</dbReference>